<dbReference type="AlphaFoldDB" id="A0A4P6YRU2"/>
<dbReference type="OrthoDB" id="2200165at2"/>
<evidence type="ECO:0000313" key="1">
    <source>
        <dbReference type="EMBL" id="QBO35384.1"/>
    </source>
</evidence>
<dbReference type="RefSeq" id="WP_133362464.1">
    <property type="nucleotide sequence ID" value="NZ_CP037940.1"/>
</dbReference>
<accession>A0A4P6YRU2</accession>
<sequence length="69" mass="7847">MAEKQKYTVLRVFEDIHLGVIYNIGDVVPFGVKRAEEIIANLDDTFIEKYETPEDDAQVEDTEGENADV</sequence>
<organism evidence="1 2">
    <name type="scientific">Periweissella cryptocerci</name>
    <dbReference type="NCBI Taxonomy" id="2506420"/>
    <lineage>
        <taxon>Bacteria</taxon>
        <taxon>Bacillati</taxon>
        <taxon>Bacillota</taxon>
        <taxon>Bacilli</taxon>
        <taxon>Lactobacillales</taxon>
        <taxon>Lactobacillaceae</taxon>
        <taxon>Periweissella</taxon>
    </lineage>
</organism>
<dbReference type="KEGG" id="wei:EQG49_02330"/>
<dbReference type="Proteomes" id="UP000292886">
    <property type="component" value="Chromosome"/>
</dbReference>
<evidence type="ECO:0000313" key="2">
    <source>
        <dbReference type="Proteomes" id="UP000292886"/>
    </source>
</evidence>
<keyword evidence="2" id="KW-1185">Reference proteome</keyword>
<gene>
    <name evidence="1" type="ORF">EQG49_02330</name>
</gene>
<name>A0A4P6YRU2_9LACO</name>
<dbReference type="EMBL" id="CP037940">
    <property type="protein sequence ID" value="QBO35384.1"/>
    <property type="molecule type" value="Genomic_DNA"/>
</dbReference>
<protein>
    <submittedName>
        <fullName evidence="1">Uncharacterized protein</fullName>
    </submittedName>
</protein>
<proteinExistence type="predicted"/>
<reference evidence="2" key="1">
    <citation type="submission" date="2019-03" db="EMBL/GenBank/DDBJ databases">
        <title>Weissella sp. 26KH-42 Genome sequencing.</title>
        <authorList>
            <person name="Heo J."/>
            <person name="Kim S.-J."/>
            <person name="Kim J.-S."/>
            <person name="Hong S.-B."/>
            <person name="Kwon S.-W."/>
        </authorList>
    </citation>
    <scope>NUCLEOTIDE SEQUENCE [LARGE SCALE GENOMIC DNA]</scope>
    <source>
        <strain evidence="2">26KH-42</strain>
    </source>
</reference>